<feature type="region of interest" description="Disordered" evidence="1">
    <location>
        <begin position="113"/>
        <end position="138"/>
    </location>
</feature>
<comment type="caution">
    <text evidence="2">The sequence shown here is derived from an EMBL/GenBank/DDBJ whole genome shotgun (WGS) entry which is preliminary data.</text>
</comment>
<protein>
    <recommendedName>
        <fullName evidence="4">Ankyrin repeat protein</fullName>
    </recommendedName>
</protein>
<proteinExistence type="predicted"/>
<reference evidence="2 3" key="1">
    <citation type="submission" date="2023-01" db="EMBL/GenBank/DDBJ databases">
        <title>Analysis of 21 Apiospora genomes using comparative genomics revels a genus with tremendous synthesis potential of carbohydrate active enzymes and secondary metabolites.</title>
        <authorList>
            <person name="Sorensen T."/>
        </authorList>
    </citation>
    <scope>NUCLEOTIDE SEQUENCE [LARGE SCALE GENOMIC DNA]</scope>
    <source>
        <strain evidence="2 3">CBS 20057</strain>
    </source>
</reference>
<dbReference type="EMBL" id="JAQQWI010000002">
    <property type="protein sequence ID" value="KAK8037430.1"/>
    <property type="molecule type" value="Genomic_DNA"/>
</dbReference>
<accession>A0ABR1SUR5</accession>
<sequence length="292" mass="32894">MSPNEPFAVNGTIINPVHTPSIEQCKEVIETKNTIVSQSGDKDQEMPEQHGYNYKPSFADQRDKKWNSGAATQHILVLALVNGHPAVAKGLLAAGANVNARGEEGKEFRVRYQNRPRQKSKKRALEEEQIRESSMGSFMASQEAMAERLAEAQQESMGLSYDEAKARIRQVIKQGWTSSKMTSSMRPKSGRYTPSEAYMMDDNNTLERRSWPLSPVVEELRRVHRQTRVFDSHSDRQQAWQFAAPGSIGEVLLTGKGENAHERTSAEKEGLWFLRDLAKIQYNSVVVYAAKP</sequence>
<dbReference type="Proteomes" id="UP001396898">
    <property type="component" value="Unassembled WGS sequence"/>
</dbReference>
<evidence type="ECO:0008006" key="4">
    <source>
        <dbReference type="Google" id="ProtNLM"/>
    </source>
</evidence>
<name>A0ABR1SUR5_9PEZI</name>
<organism evidence="2 3">
    <name type="scientific">Apiospora marii</name>
    <dbReference type="NCBI Taxonomy" id="335849"/>
    <lineage>
        <taxon>Eukaryota</taxon>
        <taxon>Fungi</taxon>
        <taxon>Dikarya</taxon>
        <taxon>Ascomycota</taxon>
        <taxon>Pezizomycotina</taxon>
        <taxon>Sordariomycetes</taxon>
        <taxon>Xylariomycetidae</taxon>
        <taxon>Amphisphaeriales</taxon>
        <taxon>Apiosporaceae</taxon>
        <taxon>Apiospora</taxon>
    </lineage>
</organism>
<evidence type="ECO:0000313" key="2">
    <source>
        <dbReference type="EMBL" id="KAK8037430.1"/>
    </source>
</evidence>
<gene>
    <name evidence="2" type="ORF">PG991_000776</name>
</gene>
<feature type="compositionally biased region" description="Basic residues" evidence="1">
    <location>
        <begin position="113"/>
        <end position="122"/>
    </location>
</feature>
<keyword evidence="3" id="KW-1185">Reference proteome</keyword>
<evidence type="ECO:0000256" key="1">
    <source>
        <dbReference type="SAM" id="MobiDB-lite"/>
    </source>
</evidence>
<evidence type="ECO:0000313" key="3">
    <source>
        <dbReference type="Proteomes" id="UP001396898"/>
    </source>
</evidence>